<dbReference type="STRING" id="272627.CCC_00812"/>
<dbReference type="PANTHER" id="PTHR11516">
    <property type="entry name" value="PYRUVATE DEHYDROGENASE E1 COMPONENT, ALPHA SUBUNIT BACTERIAL AND ORGANELLAR"/>
    <property type="match status" value="1"/>
</dbReference>
<dbReference type="PANTHER" id="PTHR11516:SF2">
    <property type="entry name" value="PYRUVATE DEHYDROGENASE ALPHA SUBUNIT"/>
    <property type="match status" value="1"/>
</dbReference>
<dbReference type="EMBL" id="JXSL01000030">
    <property type="protein sequence ID" value="KIL97751.1"/>
    <property type="molecule type" value="Genomic_DNA"/>
</dbReference>
<dbReference type="Pfam" id="PF00676">
    <property type="entry name" value="E1_dh"/>
    <property type="match status" value="1"/>
</dbReference>
<dbReference type="GO" id="GO:0006086">
    <property type="term" value="P:pyruvate decarboxylation to acetyl-CoA"/>
    <property type="evidence" value="ECO:0007669"/>
    <property type="project" value="TreeGrafter"/>
</dbReference>
<reference evidence="5 6" key="1">
    <citation type="submission" date="2015-01" db="EMBL/GenBank/DDBJ databases">
        <title>Genome Sequence of Magnetospirillum magnetotacticum Strain MS-1.</title>
        <authorList>
            <person name="Marinov G.K."/>
            <person name="Smalley M.D."/>
            <person name="DeSalvo G."/>
        </authorList>
    </citation>
    <scope>NUCLEOTIDE SEQUENCE [LARGE SCALE GENOMIC DNA]</scope>
    <source>
        <strain evidence="5 6">MS-1</strain>
    </source>
</reference>
<comment type="cofactor">
    <cofactor evidence="1">
        <name>thiamine diphosphate</name>
        <dbReference type="ChEBI" id="CHEBI:58937"/>
    </cofactor>
</comment>
<dbReference type="SUPFAM" id="SSF52518">
    <property type="entry name" value="Thiamin diphosphate-binding fold (THDP-binding)"/>
    <property type="match status" value="1"/>
</dbReference>
<dbReference type="InterPro" id="IPR001017">
    <property type="entry name" value="DH_E1"/>
</dbReference>
<keyword evidence="3" id="KW-0786">Thiamine pyrophosphate</keyword>
<protein>
    <submittedName>
        <fullName evidence="5">Acetoin dehydrogenase E1 component alpha-subunit</fullName>
    </submittedName>
</protein>
<accession>A0A0C2UY66</accession>
<proteinExistence type="predicted"/>
<feature type="domain" description="Dehydrogenase E1 component" evidence="4">
    <location>
        <begin position="27"/>
        <end position="214"/>
    </location>
</feature>
<sequence length="311" mass="33398">MTDGRDNTAEALARQVLRVRLAQMLINEALKAKKFRVPVHLALGHEAIAVAVGAAMAEGDSLFLTHRNIHYNIARATSLAAEVSELALRPDGLAGGRLGSMNMSNPGRGLIYTSSILGNDLCVAAGAAMAETVLGSGAVPFVVTGDGALEEGVFFESLELARSGDAPLVVVVENNGWSLATRIEERRCPIHVDRVAAAFDLPYGRLSGNDVATYAAELIRLRGEALARRRPVVVEVDLATLGDWLMPHPDFPAGKYINYHHGAAPEVTPSDWPVIRDNAEDPVFVLTQRHDADWLRGQSAALLTSLREELA</sequence>
<organism evidence="5 6">
    <name type="scientific">Paramagnetospirillum magnetotacticum MS-1</name>
    <dbReference type="NCBI Taxonomy" id="272627"/>
    <lineage>
        <taxon>Bacteria</taxon>
        <taxon>Pseudomonadati</taxon>
        <taxon>Pseudomonadota</taxon>
        <taxon>Alphaproteobacteria</taxon>
        <taxon>Rhodospirillales</taxon>
        <taxon>Magnetospirillaceae</taxon>
        <taxon>Paramagnetospirillum</taxon>
    </lineage>
</organism>
<evidence type="ECO:0000259" key="4">
    <source>
        <dbReference type="Pfam" id="PF00676"/>
    </source>
</evidence>
<dbReference type="RefSeq" id="WP_009871265.1">
    <property type="nucleotide sequence ID" value="NZ_JXSL01000030.1"/>
</dbReference>
<evidence type="ECO:0000256" key="1">
    <source>
        <dbReference type="ARBA" id="ARBA00001964"/>
    </source>
</evidence>
<evidence type="ECO:0000256" key="3">
    <source>
        <dbReference type="ARBA" id="ARBA00023052"/>
    </source>
</evidence>
<dbReference type="Gene3D" id="3.40.50.970">
    <property type="match status" value="1"/>
</dbReference>
<evidence type="ECO:0000313" key="5">
    <source>
        <dbReference type="EMBL" id="KIL97751.1"/>
    </source>
</evidence>
<comment type="caution">
    <text evidence="5">The sequence shown here is derived from an EMBL/GenBank/DDBJ whole genome shotgun (WGS) entry which is preliminary data.</text>
</comment>
<gene>
    <name evidence="5" type="ORF">CCC_00812</name>
</gene>
<dbReference type="InterPro" id="IPR029061">
    <property type="entry name" value="THDP-binding"/>
</dbReference>
<dbReference type="Proteomes" id="UP000031971">
    <property type="component" value="Unassembled WGS sequence"/>
</dbReference>
<evidence type="ECO:0000313" key="6">
    <source>
        <dbReference type="Proteomes" id="UP000031971"/>
    </source>
</evidence>
<dbReference type="AlphaFoldDB" id="A0A0C2UY66"/>
<keyword evidence="6" id="KW-1185">Reference proteome</keyword>
<evidence type="ECO:0000256" key="2">
    <source>
        <dbReference type="ARBA" id="ARBA00023002"/>
    </source>
</evidence>
<keyword evidence="2" id="KW-0560">Oxidoreductase</keyword>
<dbReference type="GO" id="GO:0016624">
    <property type="term" value="F:oxidoreductase activity, acting on the aldehyde or oxo group of donors, disulfide as acceptor"/>
    <property type="evidence" value="ECO:0007669"/>
    <property type="project" value="InterPro"/>
</dbReference>
<dbReference type="InterPro" id="IPR050642">
    <property type="entry name" value="PDH_E1_Alpha_Subunit"/>
</dbReference>
<name>A0A0C2UY66_PARME</name>
<dbReference type="OrthoDB" id="9766715at2"/>